<comment type="similarity">
    <text evidence="2">Belongs to the class-I pyridoxal-phosphate-dependent aminotransferase family.</text>
</comment>
<evidence type="ECO:0000256" key="4">
    <source>
        <dbReference type="ARBA" id="ARBA00022576"/>
    </source>
</evidence>
<dbReference type="InterPro" id="IPR050859">
    <property type="entry name" value="Class-I_PLP-dep_aminotransf"/>
</dbReference>
<dbReference type="GO" id="GO:1901605">
    <property type="term" value="P:alpha-amino acid metabolic process"/>
    <property type="evidence" value="ECO:0007669"/>
    <property type="project" value="TreeGrafter"/>
</dbReference>
<evidence type="ECO:0000259" key="7">
    <source>
        <dbReference type="Pfam" id="PF00155"/>
    </source>
</evidence>
<proteinExistence type="inferred from homology"/>
<dbReference type="InterPro" id="IPR015422">
    <property type="entry name" value="PyrdxlP-dep_Trfase_small"/>
</dbReference>
<dbReference type="GO" id="GO:0016212">
    <property type="term" value="F:kynurenine-oxoglutarate transaminase activity"/>
    <property type="evidence" value="ECO:0007669"/>
    <property type="project" value="TreeGrafter"/>
</dbReference>
<protein>
    <submittedName>
        <fullName evidence="9">Kynurenine/alpha-aminoadipate aminotransferase, mitochondrial-like isoform X1</fullName>
    </submittedName>
</protein>
<evidence type="ECO:0000256" key="2">
    <source>
        <dbReference type="ARBA" id="ARBA00007441"/>
    </source>
</evidence>
<comment type="subunit">
    <text evidence="3">Homodimer.</text>
</comment>
<dbReference type="InterPro" id="IPR015424">
    <property type="entry name" value="PyrdxlP-dep_Trfase"/>
</dbReference>
<name>A0AAJ7J435_9HYME</name>
<organism evidence="8 9">
    <name type="scientific">Ceratina calcarata</name>
    <dbReference type="NCBI Taxonomy" id="156304"/>
    <lineage>
        <taxon>Eukaryota</taxon>
        <taxon>Metazoa</taxon>
        <taxon>Ecdysozoa</taxon>
        <taxon>Arthropoda</taxon>
        <taxon>Hexapoda</taxon>
        <taxon>Insecta</taxon>
        <taxon>Pterygota</taxon>
        <taxon>Neoptera</taxon>
        <taxon>Endopterygota</taxon>
        <taxon>Hymenoptera</taxon>
        <taxon>Apocrita</taxon>
        <taxon>Aculeata</taxon>
        <taxon>Apoidea</taxon>
        <taxon>Anthophila</taxon>
        <taxon>Apidae</taxon>
        <taxon>Ceratina</taxon>
        <taxon>Zadontomerus</taxon>
    </lineage>
</organism>
<dbReference type="RefSeq" id="XP_017883522.1">
    <property type="nucleotide sequence ID" value="XM_018028033.2"/>
</dbReference>
<dbReference type="Pfam" id="PF00155">
    <property type="entry name" value="Aminotran_1_2"/>
    <property type="match status" value="1"/>
</dbReference>
<dbReference type="CDD" id="cd00609">
    <property type="entry name" value="AAT_like"/>
    <property type="match status" value="1"/>
</dbReference>
<dbReference type="FunFam" id="3.90.1150.10:FF:000166">
    <property type="entry name" value="Kynurenine/alpha-aminoadipate aminotransferase, mitochondrial"/>
    <property type="match status" value="1"/>
</dbReference>
<dbReference type="Proteomes" id="UP000694925">
    <property type="component" value="Unplaced"/>
</dbReference>
<dbReference type="GO" id="GO:0030170">
    <property type="term" value="F:pyridoxal phosphate binding"/>
    <property type="evidence" value="ECO:0007669"/>
    <property type="project" value="InterPro"/>
</dbReference>
<dbReference type="InterPro" id="IPR004839">
    <property type="entry name" value="Aminotransferase_I/II_large"/>
</dbReference>
<reference evidence="9" key="1">
    <citation type="submission" date="2025-08" db="UniProtKB">
        <authorList>
            <consortium name="RefSeq"/>
        </authorList>
    </citation>
    <scope>IDENTIFICATION</scope>
    <source>
        <tissue evidence="9">Whole body</tissue>
    </source>
</reference>
<keyword evidence="5" id="KW-0808">Transferase</keyword>
<evidence type="ECO:0000313" key="9">
    <source>
        <dbReference type="RefSeq" id="XP_017883522.1"/>
    </source>
</evidence>
<evidence type="ECO:0000313" key="8">
    <source>
        <dbReference type="Proteomes" id="UP000694925"/>
    </source>
</evidence>
<feature type="domain" description="Aminotransferase class I/classII large" evidence="7">
    <location>
        <begin position="72"/>
        <end position="402"/>
    </location>
</feature>
<dbReference type="Gene3D" id="3.90.1150.10">
    <property type="entry name" value="Aspartate Aminotransferase, domain 1"/>
    <property type="match status" value="1"/>
</dbReference>
<evidence type="ECO:0000256" key="3">
    <source>
        <dbReference type="ARBA" id="ARBA00011738"/>
    </source>
</evidence>
<dbReference type="InterPro" id="IPR015421">
    <property type="entry name" value="PyrdxlP-dep_Trfase_major"/>
</dbReference>
<dbReference type="KEGG" id="ccal:108627021"/>
<evidence type="ECO:0000256" key="6">
    <source>
        <dbReference type="ARBA" id="ARBA00022898"/>
    </source>
</evidence>
<dbReference type="SUPFAM" id="SSF53383">
    <property type="entry name" value="PLP-dependent transferases"/>
    <property type="match status" value="1"/>
</dbReference>
<sequence>MNLAQFLTNVTNRRRSSIIREWAKKFVKTKNAISLAAGMPNTETFPFEEITITYKNGTKSRLFGDELAWSLQYGPSQGYLPLLNEIRKFQEYWHKPMYNDWDLIITSGSMDGCSKVFEMVLEVGDPVMVQMPAYDGILIALAPFAPEFIEISQDQDGIDPENIIEVCEERIRTGRPVPKIIYVNPTGANPTGTVLTESRRRKVYELAEKYDFLIIEDDPYCFIQFEDERLTTMIELDTVGRVIRLDSFSKIFSAGLRLGVVTARTEFIRKLELHMQMTNIHASSLSQMLLYKFLNAWDLPKLREHFNYVKDFYRKRRDVMLSLIEKHLTGLAEWNVPKGGMFVWITVNQVKDVMALTTEKCVSQGVFVLPGHAFNYNRSKPEQHIRLSFSYATPEQIDKALAILAKLIREEIAKCKDQQNAENCS</sequence>
<evidence type="ECO:0000256" key="5">
    <source>
        <dbReference type="ARBA" id="ARBA00022679"/>
    </source>
</evidence>
<dbReference type="Gene3D" id="3.40.640.10">
    <property type="entry name" value="Type I PLP-dependent aspartate aminotransferase-like (Major domain)"/>
    <property type="match status" value="1"/>
</dbReference>
<evidence type="ECO:0000256" key="1">
    <source>
        <dbReference type="ARBA" id="ARBA00001933"/>
    </source>
</evidence>
<keyword evidence="6" id="KW-0663">Pyridoxal phosphate</keyword>
<keyword evidence="4" id="KW-0032">Aminotransferase</keyword>
<dbReference type="PANTHER" id="PTHR42790:SF19">
    <property type="entry name" value="KYNURENINE_ALPHA-AMINOADIPATE AMINOTRANSFERASE, MITOCHONDRIAL"/>
    <property type="match status" value="1"/>
</dbReference>
<dbReference type="PANTHER" id="PTHR42790">
    <property type="entry name" value="AMINOTRANSFERASE"/>
    <property type="match status" value="1"/>
</dbReference>
<keyword evidence="8" id="KW-1185">Reference proteome</keyword>
<dbReference type="FunFam" id="3.40.640.10:FF:000053">
    <property type="entry name" value="Aminotransferase, class I"/>
    <property type="match status" value="1"/>
</dbReference>
<gene>
    <name evidence="9" type="primary">LOC108627021</name>
</gene>
<accession>A0AAJ7J435</accession>
<dbReference type="GeneID" id="108627021"/>
<comment type="cofactor">
    <cofactor evidence="1">
        <name>pyridoxal 5'-phosphate</name>
        <dbReference type="ChEBI" id="CHEBI:597326"/>
    </cofactor>
</comment>
<dbReference type="AlphaFoldDB" id="A0AAJ7J435"/>